<evidence type="ECO:0000313" key="1">
    <source>
        <dbReference type="EMBL" id="CAH3178666.1"/>
    </source>
</evidence>
<protein>
    <submittedName>
        <fullName evidence="1">Uncharacterized protein</fullName>
    </submittedName>
</protein>
<sequence length="204" mass="23069">MMSDVVTSDIERFKAAQTGKDHRFCDLVYLVRRSYNTLKEVKRTQDIDNTLVISLIKHTMTNDDQRYAKLAVPLVHPSIYWVLMEMGIPPVNVTKIRSSAMYVKQITTVFSCWKCGKDHTSANCLRRKTCSEKNSDGTACKKSHHKLLHLYSGEAPDSVQVSALQDKGLALLWVVTGAIKAHSNADAFTEVTIFFDWCLNTHDT</sequence>
<organism evidence="1 2">
    <name type="scientific">Porites lobata</name>
    <dbReference type="NCBI Taxonomy" id="104759"/>
    <lineage>
        <taxon>Eukaryota</taxon>
        <taxon>Metazoa</taxon>
        <taxon>Cnidaria</taxon>
        <taxon>Anthozoa</taxon>
        <taxon>Hexacorallia</taxon>
        <taxon>Scleractinia</taxon>
        <taxon>Fungiina</taxon>
        <taxon>Poritidae</taxon>
        <taxon>Porites</taxon>
    </lineage>
</organism>
<evidence type="ECO:0000313" key="2">
    <source>
        <dbReference type="Proteomes" id="UP001159405"/>
    </source>
</evidence>
<proteinExistence type="predicted"/>
<dbReference type="Proteomes" id="UP001159405">
    <property type="component" value="Unassembled WGS sequence"/>
</dbReference>
<keyword evidence="2" id="KW-1185">Reference proteome</keyword>
<reference evidence="1 2" key="1">
    <citation type="submission" date="2022-05" db="EMBL/GenBank/DDBJ databases">
        <authorList>
            <consortium name="Genoscope - CEA"/>
            <person name="William W."/>
        </authorList>
    </citation>
    <scope>NUCLEOTIDE SEQUENCE [LARGE SCALE GENOMIC DNA]</scope>
</reference>
<accession>A0ABN8RHH0</accession>
<gene>
    <name evidence="1" type="ORF">PLOB_00020936</name>
</gene>
<dbReference type="EMBL" id="CALNXK010000243">
    <property type="protein sequence ID" value="CAH3178666.1"/>
    <property type="molecule type" value="Genomic_DNA"/>
</dbReference>
<name>A0ABN8RHH0_9CNID</name>
<comment type="caution">
    <text evidence="1">The sequence shown here is derived from an EMBL/GenBank/DDBJ whole genome shotgun (WGS) entry which is preliminary data.</text>
</comment>